<dbReference type="Proteomes" id="UP000192674">
    <property type="component" value="Unassembled WGS sequence"/>
</dbReference>
<organism evidence="1 2">
    <name type="scientific">Kibdelosporangium aridum</name>
    <dbReference type="NCBI Taxonomy" id="2030"/>
    <lineage>
        <taxon>Bacteria</taxon>
        <taxon>Bacillati</taxon>
        <taxon>Actinomycetota</taxon>
        <taxon>Actinomycetes</taxon>
        <taxon>Pseudonocardiales</taxon>
        <taxon>Pseudonocardiaceae</taxon>
        <taxon>Kibdelosporangium</taxon>
    </lineage>
</organism>
<sequence length="72" mass="8170">MSANTPNAFLRGGPDHRLADAGRIRYAESTTTPVKILVGECYEHFQPTSEFTELDGRQLRVFSWSHRTFVAE</sequence>
<keyword evidence="2" id="KW-1185">Reference proteome</keyword>
<dbReference type="EMBL" id="FWXV01000001">
    <property type="protein sequence ID" value="SMC49419.1"/>
    <property type="molecule type" value="Genomic_DNA"/>
</dbReference>
<evidence type="ECO:0000313" key="2">
    <source>
        <dbReference type="Proteomes" id="UP000192674"/>
    </source>
</evidence>
<protein>
    <submittedName>
        <fullName evidence="1">Uncharacterized protein</fullName>
    </submittedName>
</protein>
<dbReference type="OrthoDB" id="3402203at2"/>
<name>A0A1W1ZLW4_KIBAR</name>
<reference evidence="1 2" key="1">
    <citation type="submission" date="2017-04" db="EMBL/GenBank/DDBJ databases">
        <authorList>
            <person name="Afonso C.L."/>
            <person name="Miller P.J."/>
            <person name="Scott M.A."/>
            <person name="Spackman E."/>
            <person name="Goraichik I."/>
            <person name="Dimitrov K.M."/>
            <person name="Suarez D.L."/>
            <person name="Swayne D.E."/>
        </authorList>
    </citation>
    <scope>NUCLEOTIDE SEQUENCE [LARGE SCALE GENOMIC DNA]</scope>
    <source>
        <strain evidence="1 2">DSM 43828</strain>
    </source>
</reference>
<proteinExistence type="predicted"/>
<accession>A0A1W1ZLW4</accession>
<dbReference type="Pfam" id="PF19450">
    <property type="entry name" value="DUF5988"/>
    <property type="match status" value="1"/>
</dbReference>
<evidence type="ECO:0000313" key="1">
    <source>
        <dbReference type="EMBL" id="SMC49419.1"/>
    </source>
</evidence>
<dbReference type="AlphaFoldDB" id="A0A1W1ZLW4"/>
<gene>
    <name evidence="1" type="ORF">SAMN05661093_00205</name>
</gene>
<dbReference type="InterPro" id="IPR046030">
    <property type="entry name" value="DUF5988"/>
</dbReference>
<dbReference type="RefSeq" id="WP_084424172.1">
    <property type="nucleotide sequence ID" value="NZ_FWXV01000001.1"/>
</dbReference>